<sequence length="72" mass="7880">MPINGYDSCLVMGGTFVSKLCTPAKQVDKWTGRLTDGRCIVLRRISCYLTVSGWSASHGPLTAAICNNRIKF</sequence>
<proteinExistence type="predicted"/>
<evidence type="ECO:0000313" key="2">
    <source>
        <dbReference type="Proteomes" id="UP000708208"/>
    </source>
</evidence>
<gene>
    <name evidence="1" type="ORF">AFUS01_LOCUS37638</name>
</gene>
<dbReference type="AlphaFoldDB" id="A0A8J2L7Q8"/>
<dbReference type="Proteomes" id="UP000708208">
    <property type="component" value="Unassembled WGS sequence"/>
</dbReference>
<keyword evidence="2" id="KW-1185">Reference proteome</keyword>
<protein>
    <submittedName>
        <fullName evidence="1">Uncharacterized protein</fullName>
    </submittedName>
</protein>
<name>A0A8J2L7Q8_9HEXA</name>
<comment type="caution">
    <text evidence="1">The sequence shown here is derived from an EMBL/GenBank/DDBJ whole genome shotgun (WGS) entry which is preliminary data.</text>
</comment>
<reference evidence="1" key="1">
    <citation type="submission" date="2021-06" db="EMBL/GenBank/DDBJ databases">
        <authorList>
            <person name="Hodson N. C."/>
            <person name="Mongue J. A."/>
            <person name="Jaron S. K."/>
        </authorList>
    </citation>
    <scope>NUCLEOTIDE SEQUENCE</scope>
</reference>
<organism evidence="1 2">
    <name type="scientific">Allacma fusca</name>
    <dbReference type="NCBI Taxonomy" id="39272"/>
    <lineage>
        <taxon>Eukaryota</taxon>
        <taxon>Metazoa</taxon>
        <taxon>Ecdysozoa</taxon>
        <taxon>Arthropoda</taxon>
        <taxon>Hexapoda</taxon>
        <taxon>Collembola</taxon>
        <taxon>Symphypleona</taxon>
        <taxon>Sminthuridae</taxon>
        <taxon>Allacma</taxon>
    </lineage>
</organism>
<accession>A0A8J2L7Q8</accession>
<evidence type="ECO:0000313" key="1">
    <source>
        <dbReference type="EMBL" id="CAG7827663.1"/>
    </source>
</evidence>
<dbReference type="EMBL" id="CAJVCH010544379">
    <property type="protein sequence ID" value="CAG7827663.1"/>
    <property type="molecule type" value="Genomic_DNA"/>
</dbReference>